<evidence type="ECO:0000259" key="4">
    <source>
        <dbReference type="PROSITE" id="PS51379"/>
    </source>
</evidence>
<comment type="caution">
    <text evidence="5">The sequence shown here is derived from an EMBL/GenBank/DDBJ whole genome shotgun (WGS) entry which is preliminary data.</text>
</comment>
<keyword evidence="2" id="KW-0408">Iron</keyword>
<dbReference type="GO" id="GO:0046872">
    <property type="term" value="F:metal ion binding"/>
    <property type="evidence" value="ECO:0007669"/>
    <property type="project" value="UniProtKB-KW"/>
</dbReference>
<dbReference type="PROSITE" id="PS00198">
    <property type="entry name" value="4FE4S_FER_1"/>
    <property type="match status" value="1"/>
</dbReference>
<gene>
    <name evidence="5" type="ORF">ENN51_01010</name>
</gene>
<dbReference type="Pfam" id="PF00037">
    <property type="entry name" value="Fer4"/>
    <property type="match status" value="1"/>
</dbReference>
<keyword evidence="3" id="KW-0411">Iron-sulfur</keyword>
<evidence type="ECO:0000256" key="1">
    <source>
        <dbReference type="ARBA" id="ARBA00022723"/>
    </source>
</evidence>
<accession>A0A7V0XER4</accession>
<protein>
    <submittedName>
        <fullName evidence="5">4Fe-4S ferredoxin</fullName>
    </submittedName>
</protein>
<dbReference type="Gene3D" id="3.30.70.20">
    <property type="match status" value="1"/>
</dbReference>
<organism evidence="5">
    <name type="scientific">candidate division WOR-3 bacterium</name>
    <dbReference type="NCBI Taxonomy" id="2052148"/>
    <lineage>
        <taxon>Bacteria</taxon>
        <taxon>Bacteria division WOR-3</taxon>
    </lineage>
</organism>
<sequence length="189" mass="20648">MPERLKRFQRTGVLSERELLKGRQVPDAKRLKQGPAVVIECVEEIPCNPCAGACPRGAVTVAPSLVSLPKVDYAKCNGCTLCVARCPGLAIFVVDYNHSESEAAVTLPWEMLPRPEKGGRVTALDRAGRPVCRARVVRVLDTKALDRCAVVTLAVPKRFWNRVRSFRVGKAAGTAGAGRKTRTADRRSR</sequence>
<dbReference type="GO" id="GO:0051536">
    <property type="term" value="F:iron-sulfur cluster binding"/>
    <property type="evidence" value="ECO:0007669"/>
    <property type="project" value="UniProtKB-KW"/>
</dbReference>
<dbReference type="PROSITE" id="PS51379">
    <property type="entry name" value="4FE4S_FER_2"/>
    <property type="match status" value="1"/>
</dbReference>
<evidence type="ECO:0000256" key="3">
    <source>
        <dbReference type="ARBA" id="ARBA00023014"/>
    </source>
</evidence>
<dbReference type="AlphaFoldDB" id="A0A7V0XER4"/>
<dbReference type="SUPFAM" id="SSF54862">
    <property type="entry name" value="4Fe-4S ferredoxins"/>
    <property type="match status" value="1"/>
</dbReference>
<dbReference type="EMBL" id="DSBX01000030">
    <property type="protein sequence ID" value="HDQ98855.1"/>
    <property type="molecule type" value="Genomic_DNA"/>
</dbReference>
<dbReference type="InterPro" id="IPR017900">
    <property type="entry name" value="4Fe4S_Fe_S_CS"/>
</dbReference>
<evidence type="ECO:0000313" key="5">
    <source>
        <dbReference type="EMBL" id="HDQ98855.1"/>
    </source>
</evidence>
<feature type="domain" description="4Fe-4S ferredoxin-type" evidence="4">
    <location>
        <begin position="67"/>
        <end position="96"/>
    </location>
</feature>
<dbReference type="InterPro" id="IPR017896">
    <property type="entry name" value="4Fe4S_Fe-S-bd"/>
</dbReference>
<evidence type="ECO:0000256" key="2">
    <source>
        <dbReference type="ARBA" id="ARBA00023004"/>
    </source>
</evidence>
<keyword evidence="1" id="KW-0479">Metal-binding</keyword>
<name>A0A7V0XER4_UNCW3</name>
<dbReference type="Proteomes" id="UP000885672">
    <property type="component" value="Unassembled WGS sequence"/>
</dbReference>
<proteinExistence type="predicted"/>
<reference evidence="5" key="1">
    <citation type="journal article" date="2020" name="mSystems">
        <title>Genome- and Community-Level Interaction Insights into Carbon Utilization and Element Cycling Functions of Hydrothermarchaeota in Hydrothermal Sediment.</title>
        <authorList>
            <person name="Zhou Z."/>
            <person name="Liu Y."/>
            <person name="Xu W."/>
            <person name="Pan J."/>
            <person name="Luo Z.H."/>
            <person name="Li M."/>
        </authorList>
    </citation>
    <scope>NUCLEOTIDE SEQUENCE [LARGE SCALE GENOMIC DNA]</scope>
    <source>
        <strain evidence="5">SpSt-1182</strain>
    </source>
</reference>